<evidence type="ECO:0000313" key="3">
    <source>
        <dbReference type="Proteomes" id="UP000446866"/>
    </source>
</evidence>
<keyword evidence="3" id="KW-1185">Reference proteome</keyword>
<proteinExistence type="predicted"/>
<feature type="signal peptide" evidence="1">
    <location>
        <begin position="1"/>
        <end position="21"/>
    </location>
</feature>
<dbReference type="Gene3D" id="3.90.1010.20">
    <property type="match status" value="2"/>
</dbReference>
<accession>A0A845QGP0</accession>
<dbReference type="PROSITE" id="PS51257">
    <property type="entry name" value="PROKAR_LIPOPROTEIN"/>
    <property type="match status" value="1"/>
</dbReference>
<keyword evidence="1" id="KW-0732">Signal</keyword>
<dbReference type="EMBL" id="QXWK01000010">
    <property type="protein sequence ID" value="NBH61210.1"/>
    <property type="molecule type" value="Genomic_DNA"/>
</dbReference>
<feature type="chain" id="PRO_5032791803" description="FMN-binding protein" evidence="1">
    <location>
        <begin position="22"/>
        <end position="327"/>
    </location>
</feature>
<reference evidence="2 3" key="1">
    <citation type="submission" date="2018-08" db="EMBL/GenBank/DDBJ databases">
        <title>Murine metabolic-syndrome-specific gut microbial biobank.</title>
        <authorList>
            <person name="Liu C."/>
        </authorList>
    </citation>
    <scope>NUCLEOTIDE SEQUENCE [LARGE SCALE GENOMIC DNA]</scope>
    <source>
        <strain evidence="2 3">28</strain>
    </source>
</reference>
<dbReference type="AlphaFoldDB" id="A0A845QGP0"/>
<dbReference type="RefSeq" id="WP_160201494.1">
    <property type="nucleotide sequence ID" value="NZ_QXWK01000010.1"/>
</dbReference>
<gene>
    <name evidence="2" type="ORF">D0435_06030</name>
</gene>
<evidence type="ECO:0000256" key="1">
    <source>
        <dbReference type="SAM" id="SignalP"/>
    </source>
</evidence>
<dbReference type="Proteomes" id="UP000446866">
    <property type="component" value="Unassembled WGS sequence"/>
</dbReference>
<sequence length="327" mass="34275">MLKMKKLLISALALAMVFSFAACGSSDDGGDNAGGDANAAGAKTGYAVVSSIADVEDETLTIDSVVAAVLVDADGKIVSLKVDEMQIKPDLGTDDGSVADLRSKLEKKEDYNMKGASPIEKEWYEQIAALEEWAVGKSADEVAAGIGEDGYPTDEDLTAGCTIFLNDIVTAITNAVNNAQDLGASADDTLKLAVTAEKSYQSSDENLQYDAAYAAVTVDAEGKITSCLIDASQAKCALDGGKFKVEAGSYMTKKELKEDYNMKGASPIEKEWYEQAAAYEKWAVGKTVDEITGAVDGDGYPTDEELLAGCTIVISAIAATIEAAMAK</sequence>
<name>A0A845QGP0_9FIRM</name>
<organism evidence="2 3">
    <name type="scientific">Anaerotruncus colihominis</name>
    <dbReference type="NCBI Taxonomy" id="169435"/>
    <lineage>
        <taxon>Bacteria</taxon>
        <taxon>Bacillati</taxon>
        <taxon>Bacillota</taxon>
        <taxon>Clostridia</taxon>
        <taxon>Eubacteriales</taxon>
        <taxon>Oscillospiraceae</taxon>
        <taxon>Anaerotruncus</taxon>
    </lineage>
</organism>
<evidence type="ECO:0008006" key="4">
    <source>
        <dbReference type="Google" id="ProtNLM"/>
    </source>
</evidence>
<protein>
    <recommendedName>
        <fullName evidence="4">FMN-binding protein</fullName>
    </recommendedName>
</protein>
<evidence type="ECO:0000313" key="2">
    <source>
        <dbReference type="EMBL" id="NBH61210.1"/>
    </source>
</evidence>
<comment type="caution">
    <text evidence="2">The sequence shown here is derived from an EMBL/GenBank/DDBJ whole genome shotgun (WGS) entry which is preliminary data.</text>
</comment>